<dbReference type="RefSeq" id="WP_161018429.1">
    <property type="nucleotide sequence ID" value="NZ_WWCP01000002.1"/>
</dbReference>
<organism evidence="1 2">
    <name type="scientific">Duganella lactea</name>
    <dbReference type="NCBI Taxonomy" id="2692173"/>
    <lineage>
        <taxon>Bacteria</taxon>
        <taxon>Pseudomonadati</taxon>
        <taxon>Pseudomonadota</taxon>
        <taxon>Betaproteobacteria</taxon>
        <taxon>Burkholderiales</taxon>
        <taxon>Oxalobacteraceae</taxon>
        <taxon>Telluria group</taxon>
        <taxon>Duganella</taxon>
    </lineage>
</organism>
<reference evidence="1 2" key="1">
    <citation type="submission" date="2019-12" db="EMBL/GenBank/DDBJ databases">
        <title>Novel species isolated from a subtropical stream in China.</title>
        <authorList>
            <person name="Lu H."/>
        </authorList>
    </citation>
    <scope>NUCLEOTIDE SEQUENCE [LARGE SCALE GENOMIC DNA]</scope>
    <source>
        <strain evidence="1 2">FT50W</strain>
    </source>
</reference>
<evidence type="ECO:0000313" key="2">
    <source>
        <dbReference type="Proteomes" id="UP000474565"/>
    </source>
</evidence>
<protein>
    <submittedName>
        <fullName evidence="1">Uncharacterized protein</fullName>
    </submittedName>
</protein>
<accession>A0A6L8MP11</accession>
<dbReference type="AlphaFoldDB" id="A0A6L8MP11"/>
<sequence>MNSQTENKTLPAAEECWSVDEENFNARSLGDLIDSHELEVGAVVFRAEAIHPEPKELIDAEDIIETMGERAYDIAGEYGEDYPNVSDEALQELSDFLVAWVSKHAAPTFYTVNNVQRYTITVDDLAPRAE</sequence>
<evidence type="ECO:0000313" key="1">
    <source>
        <dbReference type="EMBL" id="MYM81138.1"/>
    </source>
</evidence>
<proteinExistence type="predicted"/>
<gene>
    <name evidence="1" type="ORF">GTP44_04085</name>
</gene>
<dbReference type="EMBL" id="WWCP01000002">
    <property type="protein sequence ID" value="MYM81138.1"/>
    <property type="molecule type" value="Genomic_DNA"/>
</dbReference>
<dbReference type="Proteomes" id="UP000474565">
    <property type="component" value="Unassembled WGS sequence"/>
</dbReference>
<comment type="caution">
    <text evidence="1">The sequence shown here is derived from an EMBL/GenBank/DDBJ whole genome shotgun (WGS) entry which is preliminary data.</text>
</comment>
<name>A0A6L8MP11_9BURK</name>